<dbReference type="InterPro" id="IPR006197">
    <property type="entry name" value="Peptidase_S24_LexA"/>
</dbReference>
<dbReference type="Pfam" id="PF01726">
    <property type="entry name" value="LexA_DNA_bind"/>
    <property type="match status" value="1"/>
</dbReference>
<dbReference type="OrthoDB" id="9802364at2"/>
<accession>A0A1U9NJJ7</accession>
<dbReference type="InterPro" id="IPR019885">
    <property type="entry name" value="Tscrpt_reg_HTH_AsnC-type_CS"/>
</dbReference>
<evidence type="ECO:0000313" key="15">
    <source>
        <dbReference type="EMBL" id="AQT67918.1"/>
    </source>
</evidence>
<keyword evidence="16" id="KW-1185">Reference proteome</keyword>
<dbReference type="AlphaFoldDB" id="A0A1U9NJJ7"/>
<keyword evidence="5 12" id="KW-0378">Hydrolase</keyword>
<dbReference type="RefSeq" id="WP_146660490.1">
    <property type="nucleotide sequence ID" value="NZ_CP019791.1"/>
</dbReference>
<keyword evidence="3" id="KW-0235">DNA replication</keyword>
<evidence type="ECO:0000256" key="6">
    <source>
        <dbReference type="ARBA" id="ARBA00022813"/>
    </source>
</evidence>
<evidence type="ECO:0000313" key="16">
    <source>
        <dbReference type="Proteomes" id="UP000189674"/>
    </source>
</evidence>
<evidence type="ECO:0000256" key="11">
    <source>
        <dbReference type="ARBA" id="ARBA00023236"/>
    </source>
</evidence>
<dbReference type="InterPro" id="IPR006200">
    <property type="entry name" value="LexA"/>
</dbReference>
<dbReference type="InterPro" id="IPR015927">
    <property type="entry name" value="Peptidase_S24_S26A/B/C"/>
</dbReference>
<evidence type="ECO:0000256" key="2">
    <source>
        <dbReference type="ARBA" id="ARBA00022491"/>
    </source>
</evidence>
<dbReference type="InterPro" id="IPR006199">
    <property type="entry name" value="LexA_DNA-bd_dom"/>
</dbReference>
<dbReference type="CDD" id="cd06529">
    <property type="entry name" value="S24_LexA-like"/>
    <property type="match status" value="1"/>
</dbReference>
<feature type="domain" description="Peptidase S24/S26A/S26B/S26C" evidence="13">
    <location>
        <begin position="87"/>
        <end position="202"/>
    </location>
</feature>
<evidence type="ECO:0000256" key="5">
    <source>
        <dbReference type="ARBA" id="ARBA00022801"/>
    </source>
</evidence>
<protein>
    <submittedName>
        <fullName evidence="15">LexA repressor</fullName>
        <ecNumber evidence="15">3.4.21.88</ecNumber>
    </submittedName>
</protein>
<dbReference type="GO" id="GO:0004252">
    <property type="term" value="F:serine-type endopeptidase activity"/>
    <property type="evidence" value="ECO:0007669"/>
    <property type="project" value="UniProtKB-EC"/>
</dbReference>
<dbReference type="FunFam" id="2.10.109.10:FF:000001">
    <property type="entry name" value="LexA repressor"/>
    <property type="match status" value="1"/>
</dbReference>
<dbReference type="GO" id="GO:0003677">
    <property type="term" value="F:DNA binding"/>
    <property type="evidence" value="ECO:0007669"/>
    <property type="project" value="UniProtKB-KW"/>
</dbReference>
<dbReference type="PRINTS" id="PR00726">
    <property type="entry name" value="LEXASERPTASE"/>
</dbReference>
<evidence type="ECO:0000256" key="12">
    <source>
        <dbReference type="RuleBase" id="RU003991"/>
    </source>
</evidence>
<dbReference type="SUPFAM" id="SSF46785">
    <property type="entry name" value="Winged helix' DNA-binding domain"/>
    <property type="match status" value="1"/>
</dbReference>
<keyword evidence="10" id="KW-0234">DNA repair</keyword>
<dbReference type="Proteomes" id="UP000189674">
    <property type="component" value="Chromosome"/>
</dbReference>
<dbReference type="PANTHER" id="PTHR33516">
    <property type="entry name" value="LEXA REPRESSOR"/>
    <property type="match status" value="1"/>
</dbReference>
<dbReference type="InterPro" id="IPR036390">
    <property type="entry name" value="WH_DNA-bd_sf"/>
</dbReference>
<organism evidence="15 16">
    <name type="scientific">Anaerohalosphaera lusitana</name>
    <dbReference type="NCBI Taxonomy" id="1936003"/>
    <lineage>
        <taxon>Bacteria</taxon>
        <taxon>Pseudomonadati</taxon>
        <taxon>Planctomycetota</taxon>
        <taxon>Phycisphaerae</taxon>
        <taxon>Sedimentisphaerales</taxon>
        <taxon>Anaerohalosphaeraceae</taxon>
        <taxon>Anaerohalosphaera</taxon>
    </lineage>
</organism>
<reference evidence="16" key="1">
    <citation type="submission" date="2017-02" db="EMBL/GenBank/DDBJ databases">
        <title>Comparative genomics and description of representatives of a novel lineage of planctomycetes thriving in anoxic sediments.</title>
        <authorList>
            <person name="Spring S."/>
            <person name="Bunk B."/>
            <person name="Sproer C."/>
        </authorList>
    </citation>
    <scope>NUCLEOTIDE SEQUENCE [LARGE SCALE GENOMIC DNA]</scope>
    <source>
        <strain evidence="16">ST-NAGAB-D1</strain>
    </source>
</reference>
<comment type="similarity">
    <text evidence="1 12">Belongs to the peptidase S24 family.</text>
</comment>
<keyword evidence="8" id="KW-0238">DNA-binding</keyword>
<dbReference type="Gene3D" id="1.10.10.10">
    <property type="entry name" value="Winged helix-like DNA-binding domain superfamily/Winged helix DNA-binding domain"/>
    <property type="match status" value="1"/>
</dbReference>
<evidence type="ECO:0000256" key="4">
    <source>
        <dbReference type="ARBA" id="ARBA00022763"/>
    </source>
</evidence>
<proteinExistence type="inferred from homology"/>
<dbReference type="EMBL" id="CP019791">
    <property type="protein sequence ID" value="AQT67918.1"/>
    <property type="molecule type" value="Genomic_DNA"/>
</dbReference>
<evidence type="ECO:0000256" key="3">
    <source>
        <dbReference type="ARBA" id="ARBA00022705"/>
    </source>
</evidence>
<dbReference type="InterPro" id="IPR039418">
    <property type="entry name" value="LexA-like"/>
</dbReference>
<evidence type="ECO:0000256" key="1">
    <source>
        <dbReference type="ARBA" id="ARBA00007484"/>
    </source>
</evidence>
<name>A0A1U9NJJ7_9BACT</name>
<feature type="domain" description="LexA repressor DNA-binding" evidence="14">
    <location>
        <begin position="7"/>
        <end position="68"/>
    </location>
</feature>
<evidence type="ECO:0000259" key="14">
    <source>
        <dbReference type="Pfam" id="PF01726"/>
    </source>
</evidence>
<dbReference type="STRING" id="1936003.STSP2_01070"/>
<dbReference type="EC" id="3.4.21.88" evidence="15"/>
<dbReference type="Pfam" id="PF00717">
    <property type="entry name" value="Peptidase_S24"/>
    <property type="match status" value="1"/>
</dbReference>
<dbReference type="GO" id="GO:0006260">
    <property type="term" value="P:DNA replication"/>
    <property type="evidence" value="ECO:0007669"/>
    <property type="project" value="UniProtKB-KW"/>
</dbReference>
<dbReference type="SUPFAM" id="SSF51306">
    <property type="entry name" value="LexA/Signal peptidase"/>
    <property type="match status" value="1"/>
</dbReference>
<dbReference type="GO" id="GO:0006508">
    <property type="term" value="P:proteolysis"/>
    <property type="evidence" value="ECO:0007669"/>
    <property type="project" value="InterPro"/>
</dbReference>
<dbReference type="InterPro" id="IPR050077">
    <property type="entry name" value="LexA_repressor"/>
</dbReference>
<gene>
    <name evidence="15" type="primary">lexA_1</name>
    <name evidence="15" type="ORF">STSP2_01070</name>
</gene>
<evidence type="ECO:0000259" key="13">
    <source>
        <dbReference type="Pfam" id="PF00717"/>
    </source>
</evidence>
<evidence type="ECO:0000256" key="10">
    <source>
        <dbReference type="ARBA" id="ARBA00023204"/>
    </source>
</evidence>
<dbReference type="Gene3D" id="2.10.109.10">
    <property type="entry name" value="Umud Fragment, subunit A"/>
    <property type="match status" value="1"/>
</dbReference>
<dbReference type="NCBIfam" id="TIGR00498">
    <property type="entry name" value="lexA"/>
    <property type="match status" value="1"/>
</dbReference>
<dbReference type="GO" id="GO:0006281">
    <property type="term" value="P:DNA repair"/>
    <property type="evidence" value="ECO:0007669"/>
    <property type="project" value="UniProtKB-KW"/>
</dbReference>
<keyword evidence="9" id="KW-0804">Transcription</keyword>
<dbReference type="InterPro" id="IPR036286">
    <property type="entry name" value="LexA/Signal_pep-like_sf"/>
</dbReference>
<dbReference type="GO" id="GO:0009432">
    <property type="term" value="P:SOS response"/>
    <property type="evidence" value="ECO:0007669"/>
    <property type="project" value="UniProtKB-KW"/>
</dbReference>
<dbReference type="KEGG" id="alus:STSP2_01070"/>
<keyword evidence="6 12" id="KW-0068">Autocatalytic cleavage</keyword>
<evidence type="ECO:0000256" key="7">
    <source>
        <dbReference type="ARBA" id="ARBA00023015"/>
    </source>
</evidence>
<sequence>MPRGKIKKITPPQQEAFDEICRFIDLNGYPPTMQELADKFGITAPSVVDRVNQLIYKGYIERTGRTPRSLRVLKRTENRPGRLKPVPIVGTVAAGMPIFAEENICGEVLVDSRTLGRGEHFACEVSGESMICAGIKDGSLIIVRRQQLAQSGDIVVAFLNGEVTVKRLRINNERIELVPENSKLEPIIISNDDELRILGRVVGCKHKS</sequence>
<dbReference type="InterPro" id="IPR036388">
    <property type="entry name" value="WH-like_DNA-bd_sf"/>
</dbReference>
<keyword evidence="4" id="KW-0227">DNA damage</keyword>
<keyword evidence="7" id="KW-0805">Transcription regulation</keyword>
<evidence type="ECO:0000256" key="9">
    <source>
        <dbReference type="ARBA" id="ARBA00023163"/>
    </source>
</evidence>
<keyword evidence="2" id="KW-0678">Repressor</keyword>
<keyword evidence="11" id="KW-0742">SOS response</keyword>
<dbReference type="GO" id="GO:0045892">
    <property type="term" value="P:negative regulation of DNA-templated transcription"/>
    <property type="evidence" value="ECO:0007669"/>
    <property type="project" value="InterPro"/>
</dbReference>
<evidence type="ECO:0000256" key="8">
    <source>
        <dbReference type="ARBA" id="ARBA00023125"/>
    </source>
</evidence>
<dbReference type="PANTHER" id="PTHR33516:SF2">
    <property type="entry name" value="LEXA REPRESSOR-RELATED"/>
    <property type="match status" value="1"/>
</dbReference>
<dbReference type="PROSITE" id="PS00519">
    <property type="entry name" value="HTH_ASNC_1"/>
    <property type="match status" value="1"/>
</dbReference>